<dbReference type="Gene3D" id="3.40.50.10790">
    <property type="entry name" value="S-adenosyl-l-methionine hydroxide adenosyltransferase, N-terminal"/>
    <property type="match status" value="1"/>
</dbReference>
<evidence type="ECO:0000256" key="1">
    <source>
        <dbReference type="ARBA" id="ARBA00022691"/>
    </source>
</evidence>
<dbReference type="OrthoDB" id="9792195at2"/>
<dbReference type="InterPro" id="IPR023228">
    <property type="entry name" value="SAM_OH_AdoTrfase_N_sf"/>
</dbReference>
<feature type="domain" description="S-adenosyl-l-methionine hydroxide adenosyltransferase C-terminal" evidence="4">
    <location>
        <begin position="169"/>
        <end position="275"/>
    </location>
</feature>
<dbReference type="InterPro" id="IPR046470">
    <property type="entry name" value="SAM_HAT_C"/>
</dbReference>
<dbReference type="InterPro" id="IPR002747">
    <property type="entry name" value="SAM_OH_AdoTrfase"/>
</dbReference>
<evidence type="ECO:0008006" key="7">
    <source>
        <dbReference type="Google" id="ProtNLM"/>
    </source>
</evidence>
<dbReference type="Pfam" id="PF20257">
    <property type="entry name" value="SAM_HAT_C"/>
    <property type="match status" value="1"/>
</dbReference>
<dbReference type="RefSeq" id="WP_094485206.1">
    <property type="nucleotide sequence ID" value="NZ_NOXX01000135.1"/>
</dbReference>
<comment type="similarity">
    <text evidence="2">Belongs to the SAM hydrolase / SAM-dependent halogenase family.</text>
</comment>
<proteinExistence type="inferred from homology"/>
<evidence type="ECO:0000313" key="6">
    <source>
        <dbReference type="Proteomes" id="UP000216035"/>
    </source>
</evidence>
<dbReference type="AlphaFoldDB" id="A0A256A311"/>
<evidence type="ECO:0000259" key="3">
    <source>
        <dbReference type="Pfam" id="PF01887"/>
    </source>
</evidence>
<dbReference type="PIRSF" id="PIRSF006779">
    <property type="entry name" value="UCP006779"/>
    <property type="match status" value="1"/>
</dbReference>
<dbReference type="PANTHER" id="PTHR35092:SF1">
    <property type="entry name" value="CHLORINASE MJ1651"/>
    <property type="match status" value="1"/>
</dbReference>
<dbReference type="Pfam" id="PF01887">
    <property type="entry name" value="SAM_HAT_N"/>
    <property type="match status" value="1"/>
</dbReference>
<name>A0A256A311_9FLAO</name>
<dbReference type="PANTHER" id="PTHR35092">
    <property type="entry name" value="CHLORINASE MJ1651"/>
    <property type="match status" value="1"/>
</dbReference>
<sequence>MSIITLTSDFGLKDYFVAAAKARLFSLAPEAKVIDISHDVDAFNIAEAAYLIHGAFSHFPENTVHLILVDYERNREQQHVLVRYANQYFIAADNGILSLLLGNNAVAEIYEINIHEALAEHNDLQTLLHVAAHLAKNGAVSVVAKPKEKLADTVAPEATLAANGTEIHGSAIYFDRFGNIVTNIRKRFFDSFAKAHSFEISLPRATVSGIGSISRIVENYSDIASDERFKIIEYSSQPLAKFNDAGFLEIAVFRGNPQRSGAAQSLLGVKYLDPVVITFKS</sequence>
<dbReference type="SUPFAM" id="SSF102522">
    <property type="entry name" value="Bacterial fluorinating enzyme, N-terminal domain"/>
    <property type="match status" value="1"/>
</dbReference>
<reference evidence="5 6" key="1">
    <citation type="submission" date="2017-07" db="EMBL/GenBank/DDBJ databases">
        <title>Flavobacterium cyanobacteriorum sp. nov., isolated from cyanobacterial aggregates in a eutrophic lake.</title>
        <authorList>
            <person name="Cai H."/>
        </authorList>
    </citation>
    <scope>NUCLEOTIDE SEQUENCE [LARGE SCALE GENOMIC DNA]</scope>
    <source>
        <strain evidence="5 6">TH167</strain>
    </source>
</reference>
<dbReference type="InterPro" id="IPR023227">
    <property type="entry name" value="SAM_OH_AdoTrfase_C_sf"/>
</dbReference>
<dbReference type="InterPro" id="IPR046469">
    <property type="entry name" value="SAM_HAT_N"/>
</dbReference>
<feature type="domain" description="S-adenosyl-l-methionine hydroxide adenosyltransferase N-terminal" evidence="3">
    <location>
        <begin position="4"/>
        <end position="141"/>
    </location>
</feature>
<accession>A0A256A311</accession>
<keyword evidence="6" id="KW-1185">Reference proteome</keyword>
<dbReference type="SUPFAM" id="SSF101852">
    <property type="entry name" value="Bacterial fluorinating enzyme, C-terminal domain"/>
    <property type="match status" value="1"/>
</dbReference>
<comment type="caution">
    <text evidence="5">The sequence shown here is derived from an EMBL/GenBank/DDBJ whole genome shotgun (WGS) entry which is preliminary data.</text>
</comment>
<evidence type="ECO:0000256" key="2">
    <source>
        <dbReference type="ARBA" id="ARBA00024035"/>
    </source>
</evidence>
<evidence type="ECO:0000313" key="5">
    <source>
        <dbReference type="EMBL" id="OYQ48052.1"/>
    </source>
</evidence>
<organism evidence="5 6">
    <name type="scientific">Flavobacterium aurantiibacter</name>
    <dbReference type="NCBI Taxonomy" id="2023067"/>
    <lineage>
        <taxon>Bacteria</taxon>
        <taxon>Pseudomonadati</taxon>
        <taxon>Bacteroidota</taxon>
        <taxon>Flavobacteriia</taxon>
        <taxon>Flavobacteriales</taxon>
        <taxon>Flavobacteriaceae</taxon>
        <taxon>Flavobacterium</taxon>
    </lineage>
</organism>
<keyword evidence="1" id="KW-0949">S-adenosyl-L-methionine</keyword>
<dbReference type="EMBL" id="NOXX01000135">
    <property type="protein sequence ID" value="OYQ48052.1"/>
    <property type="molecule type" value="Genomic_DNA"/>
</dbReference>
<dbReference type="Gene3D" id="2.40.30.90">
    <property type="entry name" value="Bacterial fluorinating enzyme like"/>
    <property type="match status" value="1"/>
</dbReference>
<gene>
    <name evidence="5" type="ORF">CHX27_02590</name>
</gene>
<protein>
    <recommendedName>
        <fullName evidence="7">SAM-dependent chlorinase/fluorinase</fullName>
    </recommendedName>
</protein>
<dbReference type="Proteomes" id="UP000216035">
    <property type="component" value="Unassembled WGS sequence"/>
</dbReference>
<evidence type="ECO:0000259" key="4">
    <source>
        <dbReference type="Pfam" id="PF20257"/>
    </source>
</evidence>